<dbReference type="SUPFAM" id="SSF55874">
    <property type="entry name" value="ATPase domain of HSP90 chaperone/DNA topoisomerase II/histidine kinase"/>
    <property type="match status" value="1"/>
</dbReference>
<comment type="caution">
    <text evidence="14">The sequence shown here is derived from an EMBL/GenBank/DDBJ whole genome shotgun (WGS) entry which is preliminary data.</text>
</comment>
<dbReference type="Proteomes" id="UP000185596">
    <property type="component" value="Unassembled WGS sequence"/>
</dbReference>
<evidence type="ECO:0000256" key="4">
    <source>
        <dbReference type="ARBA" id="ARBA00022670"/>
    </source>
</evidence>
<feature type="transmembrane region" description="Helical" evidence="12">
    <location>
        <begin position="135"/>
        <end position="153"/>
    </location>
</feature>
<evidence type="ECO:0000256" key="9">
    <source>
        <dbReference type="ARBA" id="ARBA00023136"/>
    </source>
</evidence>
<dbReference type="Gene3D" id="2.10.109.10">
    <property type="entry name" value="Umud Fragment, subunit A"/>
    <property type="match status" value="1"/>
</dbReference>
<feature type="region of interest" description="Disordered" evidence="11">
    <location>
        <begin position="158"/>
        <end position="189"/>
    </location>
</feature>
<dbReference type="InterPro" id="IPR036097">
    <property type="entry name" value="HisK_dim/P_sf"/>
</dbReference>
<protein>
    <recommendedName>
        <fullName evidence="10">Signal peptidase I</fullName>
        <ecNumber evidence="10">3.4.21.89</ecNumber>
    </recommendedName>
</protein>
<evidence type="ECO:0000256" key="10">
    <source>
        <dbReference type="NCBIfam" id="TIGR02228"/>
    </source>
</evidence>
<keyword evidence="9 12" id="KW-0472">Membrane</keyword>
<dbReference type="GO" id="GO:0004252">
    <property type="term" value="F:serine-type endopeptidase activity"/>
    <property type="evidence" value="ECO:0007669"/>
    <property type="project" value="UniProtKB-UniRule"/>
</dbReference>
<evidence type="ECO:0000256" key="11">
    <source>
        <dbReference type="SAM" id="MobiDB-lite"/>
    </source>
</evidence>
<name>A0A1Q8C2K4_9PSEU</name>
<feature type="transmembrane region" description="Helical" evidence="12">
    <location>
        <begin position="193"/>
        <end position="212"/>
    </location>
</feature>
<keyword evidence="6 12" id="KW-0812">Transmembrane</keyword>
<keyword evidence="4" id="KW-0645">Protease</keyword>
<keyword evidence="3" id="KW-0597">Phosphoprotein</keyword>
<dbReference type="CDD" id="cd06462">
    <property type="entry name" value="Peptidase_S24_S26"/>
    <property type="match status" value="1"/>
</dbReference>
<dbReference type="InterPro" id="IPR015927">
    <property type="entry name" value="Peptidase_S24_S26A/B/C"/>
</dbReference>
<dbReference type="NCBIfam" id="TIGR02228">
    <property type="entry name" value="sigpep_I_arch"/>
    <property type="match status" value="1"/>
</dbReference>
<dbReference type="InterPro" id="IPR005467">
    <property type="entry name" value="His_kinase_dom"/>
</dbReference>
<evidence type="ECO:0000313" key="15">
    <source>
        <dbReference type="Proteomes" id="UP000185596"/>
    </source>
</evidence>
<evidence type="ECO:0000256" key="1">
    <source>
        <dbReference type="ARBA" id="ARBA00000085"/>
    </source>
</evidence>
<dbReference type="PANTHER" id="PTHR45436">
    <property type="entry name" value="SENSOR HISTIDINE KINASE YKOH"/>
    <property type="match status" value="1"/>
</dbReference>
<evidence type="ECO:0000256" key="7">
    <source>
        <dbReference type="ARBA" id="ARBA00022777"/>
    </source>
</evidence>
<evidence type="ECO:0000256" key="5">
    <source>
        <dbReference type="ARBA" id="ARBA00022679"/>
    </source>
</evidence>
<dbReference type="Pfam" id="PF00512">
    <property type="entry name" value="HisKA"/>
    <property type="match status" value="1"/>
</dbReference>
<dbReference type="InterPro" id="IPR003661">
    <property type="entry name" value="HisK_dim/P_dom"/>
</dbReference>
<dbReference type="GO" id="GO:0009003">
    <property type="term" value="F:signal peptidase activity"/>
    <property type="evidence" value="ECO:0007669"/>
    <property type="project" value="UniProtKB-EC"/>
</dbReference>
<comment type="catalytic activity">
    <reaction evidence="1">
        <text>ATP + protein L-histidine = ADP + protein N-phospho-L-histidine.</text>
        <dbReference type="EC" id="2.7.13.3"/>
    </reaction>
</comment>
<dbReference type="InterPro" id="IPR001733">
    <property type="entry name" value="Peptidase_S26B"/>
</dbReference>
<dbReference type="InterPro" id="IPR050428">
    <property type="entry name" value="TCS_sensor_his_kinase"/>
</dbReference>
<dbReference type="RefSeq" id="WP_075129937.1">
    <property type="nucleotide sequence ID" value="NZ_MSIE01000093.1"/>
</dbReference>
<evidence type="ECO:0000256" key="8">
    <source>
        <dbReference type="ARBA" id="ARBA00022989"/>
    </source>
</evidence>
<dbReference type="OrthoDB" id="3178064at2"/>
<dbReference type="AlphaFoldDB" id="A0A1Q8C2K4"/>
<keyword evidence="8 12" id="KW-1133">Transmembrane helix</keyword>
<proteinExistence type="predicted"/>
<evidence type="ECO:0000256" key="2">
    <source>
        <dbReference type="ARBA" id="ARBA00004236"/>
    </source>
</evidence>
<gene>
    <name evidence="14" type="ORF">BU204_34100</name>
</gene>
<dbReference type="Pfam" id="PF00717">
    <property type="entry name" value="Peptidase_S24"/>
    <property type="match status" value="1"/>
</dbReference>
<dbReference type="Gene3D" id="1.10.287.130">
    <property type="match status" value="1"/>
</dbReference>
<comment type="subcellular location">
    <subcellularLocation>
        <location evidence="2">Cell membrane</location>
    </subcellularLocation>
</comment>
<evidence type="ECO:0000256" key="6">
    <source>
        <dbReference type="ARBA" id="ARBA00022692"/>
    </source>
</evidence>
<accession>A0A1Q8C2K4</accession>
<evidence type="ECO:0000256" key="12">
    <source>
        <dbReference type="SAM" id="Phobius"/>
    </source>
</evidence>
<dbReference type="Gene3D" id="3.30.565.10">
    <property type="entry name" value="Histidine kinase-like ATPase, C-terminal domain"/>
    <property type="match status" value="1"/>
</dbReference>
<dbReference type="CDD" id="cd00082">
    <property type="entry name" value="HisKA"/>
    <property type="match status" value="1"/>
</dbReference>
<dbReference type="EC" id="3.4.21.89" evidence="10"/>
<organism evidence="14 15">
    <name type="scientific">Actinophytocola xanthii</name>
    <dbReference type="NCBI Taxonomy" id="1912961"/>
    <lineage>
        <taxon>Bacteria</taxon>
        <taxon>Bacillati</taxon>
        <taxon>Actinomycetota</taxon>
        <taxon>Actinomycetes</taxon>
        <taxon>Pseudonocardiales</taxon>
        <taxon>Pseudonocardiaceae</taxon>
    </lineage>
</organism>
<dbReference type="SMART" id="SM00388">
    <property type="entry name" value="HisKA"/>
    <property type="match status" value="1"/>
</dbReference>
<dbReference type="STRING" id="1912961.BU204_34100"/>
<reference evidence="14 15" key="1">
    <citation type="submission" date="2016-12" db="EMBL/GenBank/DDBJ databases">
        <title>The draft genome sequence of Actinophytocola sp. 11-183.</title>
        <authorList>
            <person name="Wang W."/>
            <person name="Yuan L."/>
        </authorList>
    </citation>
    <scope>NUCLEOTIDE SEQUENCE [LARGE SCALE GENOMIC DNA]</scope>
    <source>
        <strain evidence="14 15">11-183</strain>
    </source>
</reference>
<keyword evidence="5" id="KW-0808">Transferase</keyword>
<dbReference type="PROSITE" id="PS50109">
    <property type="entry name" value="HIS_KIN"/>
    <property type="match status" value="1"/>
</dbReference>
<keyword evidence="4" id="KW-0378">Hydrolase</keyword>
<evidence type="ECO:0000256" key="3">
    <source>
        <dbReference type="ARBA" id="ARBA00022553"/>
    </source>
</evidence>
<dbReference type="GO" id="GO:0000155">
    <property type="term" value="F:phosphorelay sensor kinase activity"/>
    <property type="evidence" value="ECO:0007669"/>
    <property type="project" value="InterPro"/>
</dbReference>
<dbReference type="InterPro" id="IPR036286">
    <property type="entry name" value="LexA/Signal_pep-like_sf"/>
</dbReference>
<feature type="transmembrane region" description="Helical" evidence="12">
    <location>
        <begin position="12"/>
        <end position="36"/>
    </location>
</feature>
<evidence type="ECO:0000259" key="13">
    <source>
        <dbReference type="PROSITE" id="PS50109"/>
    </source>
</evidence>
<dbReference type="GO" id="GO:0005886">
    <property type="term" value="C:plasma membrane"/>
    <property type="evidence" value="ECO:0007669"/>
    <property type="project" value="UniProtKB-SubCell"/>
</dbReference>
<feature type="domain" description="Histidine kinase" evidence="13">
    <location>
        <begin position="506"/>
        <end position="706"/>
    </location>
</feature>
<dbReference type="GO" id="GO:0006465">
    <property type="term" value="P:signal peptide processing"/>
    <property type="evidence" value="ECO:0007669"/>
    <property type="project" value="UniProtKB-UniRule"/>
</dbReference>
<dbReference type="InterPro" id="IPR036890">
    <property type="entry name" value="HATPase_C_sf"/>
</dbReference>
<keyword evidence="15" id="KW-1185">Reference proteome</keyword>
<dbReference type="EMBL" id="MSIE01000093">
    <property type="protein sequence ID" value="OLF08588.1"/>
    <property type="molecule type" value="Genomic_DNA"/>
</dbReference>
<keyword evidence="7" id="KW-0418">Kinase</keyword>
<dbReference type="PANTHER" id="PTHR45436:SF5">
    <property type="entry name" value="SENSOR HISTIDINE KINASE TRCS"/>
    <property type="match status" value="1"/>
</dbReference>
<dbReference type="SUPFAM" id="SSF47384">
    <property type="entry name" value="Homodimeric domain of signal transducing histidine kinase"/>
    <property type="match status" value="1"/>
</dbReference>
<sequence length="711" mass="75096">MPQPPGTATHRIRTVALTITSAAVLIAIGLLVLGGFRLVVTRGDSMEPHFFAGDLVLVHEQPQYRVGDVVAYDSPSLGITMLHRIVGVRDGGFVTRGDNNDWDDPDLLTATDLSGRLVLRIPRAGAMIESLRGPVGSILVGTLFLAVLAIAWGQRSRRRRRRRQMPPTGQHRAPVVAAPRRPAPTERGRRSRVPAVLVAVATLLAVAAVWSAPRPASATAPVIPQDTLAVSYEAAVPAGATYPNGRVATGDPIFLNLVRTLTVRAAHSGPAAGPVTLTARLEHPSGWRRPVPLSTTSEDGSSSATLDLDAVSATLTGLTTETGLPTTGAMLIVLPAVGSWSTQARFTFDGVQLTPDPATLTATRQAAPTAAAAPETGYRAVLAPLGRLLPDWPLRLAATFALLALGAVAVWLLRRPADPLRAHRIVPVAEYAPGAGRTLVELPAPAPLARLAEAENLPIFRSETAAGVEFFIDDGAVVYRYRPEPGLEPAALGYFADRLAAEIVGRIATEFRAPLATIQGYTEMLTDAPNGSAVPAQRTMLEAIDRGVNRLHELIDDVTVLAEPPSEYPDTIEVRDLLAAGTRPLAEALRERDTRLTTSLDGDVPRVVGDREKLVWALGELVDAASLEVGAGGRLTVRANRDGDEVVLTITGQTASGGNGANPDQAPRDGLADSVAVVIVDRHGGSVERTTTPTGATITVRLPAETPTRTR</sequence>
<evidence type="ECO:0000313" key="14">
    <source>
        <dbReference type="EMBL" id="OLF08588.1"/>
    </source>
</evidence>
<dbReference type="SUPFAM" id="SSF51306">
    <property type="entry name" value="LexA/Signal peptidase"/>
    <property type="match status" value="1"/>
</dbReference>